<organism evidence="4 5">
    <name type="scientific">Fusarium kuroshium</name>
    <dbReference type="NCBI Taxonomy" id="2010991"/>
    <lineage>
        <taxon>Eukaryota</taxon>
        <taxon>Fungi</taxon>
        <taxon>Dikarya</taxon>
        <taxon>Ascomycota</taxon>
        <taxon>Pezizomycotina</taxon>
        <taxon>Sordariomycetes</taxon>
        <taxon>Hypocreomycetidae</taxon>
        <taxon>Hypocreales</taxon>
        <taxon>Nectriaceae</taxon>
        <taxon>Fusarium</taxon>
        <taxon>Fusarium solani species complex</taxon>
    </lineage>
</organism>
<dbReference type="Gene3D" id="3.40.50.850">
    <property type="entry name" value="Isochorismatase-like"/>
    <property type="match status" value="1"/>
</dbReference>
<dbReference type="PANTHER" id="PTHR43559:SF3">
    <property type="entry name" value="HYDROLASE YCAC-RELATED"/>
    <property type="match status" value="1"/>
</dbReference>
<dbReference type="InterPro" id="IPR036380">
    <property type="entry name" value="Isochorismatase-like_sf"/>
</dbReference>
<dbReference type="Pfam" id="PF00857">
    <property type="entry name" value="Isochorismatase"/>
    <property type="match status" value="1"/>
</dbReference>
<dbReference type="InterPro" id="IPR000868">
    <property type="entry name" value="Isochorismatase-like_dom"/>
</dbReference>
<feature type="chain" id="PRO_5018204601" description="Isochorismatase-like domain-containing protein" evidence="2">
    <location>
        <begin position="19"/>
        <end position="244"/>
    </location>
</feature>
<evidence type="ECO:0000256" key="2">
    <source>
        <dbReference type="SAM" id="SignalP"/>
    </source>
</evidence>
<reference evidence="4 5" key="1">
    <citation type="submission" date="2017-06" db="EMBL/GenBank/DDBJ databases">
        <title>Comparative genomic analysis of Ambrosia Fusariam Clade fungi.</title>
        <authorList>
            <person name="Stajich J.E."/>
            <person name="Carrillo J."/>
            <person name="Kijimoto T."/>
            <person name="Eskalen A."/>
            <person name="O'Donnell K."/>
            <person name="Kasson M."/>
        </authorList>
    </citation>
    <scope>NUCLEOTIDE SEQUENCE [LARGE SCALE GENOMIC DNA]</scope>
    <source>
        <strain evidence="4">UCR3666</strain>
    </source>
</reference>
<dbReference type="AlphaFoldDB" id="A0A3M2SP96"/>
<dbReference type="InterPro" id="IPR053152">
    <property type="entry name" value="Hydrolase_YcaC-like"/>
</dbReference>
<proteinExistence type="inferred from homology"/>
<dbReference type="Proteomes" id="UP000277212">
    <property type="component" value="Unassembled WGS sequence"/>
</dbReference>
<evidence type="ECO:0000259" key="3">
    <source>
        <dbReference type="Pfam" id="PF00857"/>
    </source>
</evidence>
<gene>
    <name evidence="4" type="ORF">CDV36_000955</name>
</gene>
<evidence type="ECO:0000256" key="1">
    <source>
        <dbReference type="ARBA" id="ARBA00006336"/>
    </source>
</evidence>
<evidence type="ECO:0000313" key="4">
    <source>
        <dbReference type="EMBL" id="RMJ19387.1"/>
    </source>
</evidence>
<feature type="domain" description="Isochorismatase-like" evidence="3">
    <location>
        <begin position="37"/>
        <end position="186"/>
    </location>
</feature>
<evidence type="ECO:0000313" key="5">
    <source>
        <dbReference type="Proteomes" id="UP000277212"/>
    </source>
</evidence>
<dbReference type="PANTHER" id="PTHR43559">
    <property type="entry name" value="HYDROLASE YCAC-RELATED"/>
    <property type="match status" value="1"/>
</dbReference>
<dbReference type="OrthoDB" id="167809at2759"/>
<keyword evidence="2" id="KW-0732">Signal</keyword>
<name>A0A3M2SP96_9HYPO</name>
<dbReference type="SUPFAM" id="SSF52499">
    <property type="entry name" value="Isochorismatase-like hydrolases"/>
    <property type="match status" value="1"/>
</dbReference>
<comment type="caution">
    <text evidence="4">The sequence shown here is derived from an EMBL/GenBank/DDBJ whole genome shotgun (WGS) entry which is preliminary data.</text>
</comment>
<accession>A0A3M2SP96</accession>
<comment type="similarity">
    <text evidence="1">Belongs to the isochorismatase family.</text>
</comment>
<feature type="signal peptide" evidence="2">
    <location>
        <begin position="1"/>
        <end position="18"/>
    </location>
</feature>
<protein>
    <recommendedName>
        <fullName evidence="3">Isochorismatase-like domain-containing protein</fullName>
    </recommendedName>
</protein>
<dbReference type="EMBL" id="NKUJ01000009">
    <property type="protein sequence ID" value="RMJ19387.1"/>
    <property type="molecule type" value="Genomic_DNA"/>
</dbReference>
<sequence>MKVPSFLSVGLMATAALANKVAQNSFKYERLDKNDALLLVVDIQEGLYQIARDFDPTLYRDQALAHAALGEVFDLPVILTTSADQGPNGPLMREIIQKYPKAPFIQRQGEVNAWDNSEFRDAVRATNKSQIIMAGITTDVCTTFLALSLREEGYSVWANVEASGTNSALVRDISNDRMARAGVQTVSLFSIVCDLMRDWRNTPGSKELIPWLDKYYPVWGWLARTHAAAVTNGTIVPGEDALIA</sequence>
<keyword evidence="5" id="KW-1185">Reference proteome</keyword>